<dbReference type="KEGG" id="amuc:Pan181_08470"/>
<dbReference type="InterPro" id="IPR016181">
    <property type="entry name" value="Acyl_CoA_acyltransferase"/>
</dbReference>
<dbReference type="InterPro" id="IPR000182">
    <property type="entry name" value="GNAT_dom"/>
</dbReference>
<reference evidence="4 5" key="1">
    <citation type="submission" date="2019-02" db="EMBL/GenBank/DDBJ databases">
        <title>Deep-cultivation of Planctomycetes and their phenomic and genomic characterization uncovers novel biology.</title>
        <authorList>
            <person name="Wiegand S."/>
            <person name="Jogler M."/>
            <person name="Boedeker C."/>
            <person name="Pinto D."/>
            <person name="Vollmers J."/>
            <person name="Rivas-Marin E."/>
            <person name="Kohn T."/>
            <person name="Peeters S.H."/>
            <person name="Heuer A."/>
            <person name="Rast P."/>
            <person name="Oberbeckmann S."/>
            <person name="Bunk B."/>
            <person name="Jeske O."/>
            <person name="Meyerdierks A."/>
            <person name="Storesund J.E."/>
            <person name="Kallscheuer N."/>
            <person name="Luecker S."/>
            <person name="Lage O.M."/>
            <person name="Pohl T."/>
            <person name="Merkel B.J."/>
            <person name="Hornburger P."/>
            <person name="Mueller R.-W."/>
            <person name="Bruemmer F."/>
            <person name="Labrenz M."/>
            <person name="Spormann A.M."/>
            <person name="Op den Camp H."/>
            <person name="Overmann J."/>
            <person name="Amann R."/>
            <person name="Jetten M.S.M."/>
            <person name="Mascher T."/>
            <person name="Medema M.H."/>
            <person name="Devos D.P."/>
            <person name="Kaster A.-K."/>
            <person name="Ovreas L."/>
            <person name="Rohde M."/>
            <person name="Galperin M.Y."/>
            <person name="Jogler C."/>
        </authorList>
    </citation>
    <scope>NUCLEOTIDE SEQUENCE [LARGE SCALE GENOMIC DNA]</scope>
    <source>
        <strain evidence="4 5">Pan181</strain>
    </source>
</reference>
<dbReference type="SUPFAM" id="SSF55729">
    <property type="entry name" value="Acyl-CoA N-acyltransferases (Nat)"/>
    <property type="match status" value="1"/>
</dbReference>
<dbReference type="PROSITE" id="PS51186">
    <property type="entry name" value="GNAT"/>
    <property type="match status" value="1"/>
</dbReference>
<dbReference type="InterPro" id="IPR050832">
    <property type="entry name" value="Bact_Acetyltransf"/>
</dbReference>
<keyword evidence="1 4" id="KW-0808">Transferase</keyword>
<dbReference type="PANTHER" id="PTHR43877">
    <property type="entry name" value="AMINOALKYLPHOSPHONATE N-ACETYLTRANSFERASE-RELATED-RELATED"/>
    <property type="match status" value="1"/>
</dbReference>
<feature type="domain" description="N-acetyltransferase" evidence="3">
    <location>
        <begin position="4"/>
        <end position="162"/>
    </location>
</feature>
<evidence type="ECO:0000313" key="5">
    <source>
        <dbReference type="Proteomes" id="UP000315750"/>
    </source>
</evidence>
<evidence type="ECO:0000259" key="3">
    <source>
        <dbReference type="PROSITE" id="PS51186"/>
    </source>
</evidence>
<keyword evidence="2" id="KW-0012">Acyltransferase</keyword>
<dbReference type="RefSeq" id="WP_145245609.1">
    <property type="nucleotide sequence ID" value="NZ_CP036278.1"/>
</dbReference>
<dbReference type="Pfam" id="PF00583">
    <property type="entry name" value="Acetyltransf_1"/>
    <property type="match status" value="1"/>
</dbReference>
<organism evidence="4 5">
    <name type="scientific">Aeoliella mucimassa</name>
    <dbReference type="NCBI Taxonomy" id="2527972"/>
    <lineage>
        <taxon>Bacteria</taxon>
        <taxon>Pseudomonadati</taxon>
        <taxon>Planctomycetota</taxon>
        <taxon>Planctomycetia</taxon>
        <taxon>Pirellulales</taxon>
        <taxon>Lacipirellulaceae</taxon>
        <taxon>Aeoliella</taxon>
    </lineage>
</organism>
<accession>A0A518AJ12</accession>
<evidence type="ECO:0000313" key="4">
    <source>
        <dbReference type="EMBL" id="QDU54664.1"/>
    </source>
</evidence>
<evidence type="ECO:0000256" key="2">
    <source>
        <dbReference type="ARBA" id="ARBA00023315"/>
    </source>
</evidence>
<evidence type="ECO:0000256" key="1">
    <source>
        <dbReference type="ARBA" id="ARBA00022679"/>
    </source>
</evidence>
<keyword evidence="5" id="KW-1185">Reference proteome</keyword>
<sequence length="162" mass="18170">MSEITIRQVDLANPKEVEALVAMIDAYAQHEMGGGRPLPTEVREVLGERFAAHPASLAWIAWLDDQPVGGLVAFWCFSTFSARSRINIHDISVVDGHRNQGIGRKLIEAVEDYARRTDCCSITLEVRGDNLRGRHLYQKCGFQGPTDWSPPESMVFWKKSLS</sequence>
<gene>
    <name evidence="4" type="ORF">Pan181_08470</name>
</gene>
<dbReference type="Proteomes" id="UP000315750">
    <property type="component" value="Chromosome"/>
</dbReference>
<proteinExistence type="predicted"/>
<dbReference type="Gene3D" id="3.40.630.30">
    <property type="match status" value="1"/>
</dbReference>
<protein>
    <submittedName>
        <fullName evidence="4">Putative acetyltransferase</fullName>
    </submittedName>
</protein>
<dbReference type="CDD" id="cd04301">
    <property type="entry name" value="NAT_SF"/>
    <property type="match status" value="1"/>
</dbReference>
<dbReference type="EMBL" id="CP036278">
    <property type="protein sequence ID" value="QDU54664.1"/>
    <property type="molecule type" value="Genomic_DNA"/>
</dbReference>
<name>A0A518AJ12_9BACT</name>
<dbReference type="OrthoDB" id="9792929at2"/>
<dbReference type="AlphaFoldDB" id="A0A518AJ12"/>
<dbReference type="GO" id="GO:0016747">
    <property type="term" value="F:acyltransferase activity, transferring groups other than amino-acyl groups"/>
    <property type="evidence" value="ECO:0007669"/>
    <property type="project" value="InterPro"/>
</dbReference>